<dbReference type="AlphaFoldDB" id="A0A1H8KAU2"/>
<keyword evidence="2" id="KW-1185">Reference proteome</keyword>
<evidence type="ECO:0000313" key="1">
    <source>
        <dbReference type="EMBL" id="SEN90100.1"/>
    </source>
</evidence>
<dbReference type="EMBL" id="FOCL01000004">
    <property type="protein sequence ID" value="SEN90100.1"/>
    <property type="molecule type" value="Genomic_DNA"/>
</dbReference>
<organism evidence="1 2">
    <name type="scientific">Mucilaginibacter gossypiicola</name>
    <dbReference type="NCBI Taxonomy" id="551995"/>
    <lineage>
        <taxon>Bacteria</taxon>
        <taxon>Pseudomonadati</taxon>
        <taxon>Bacteroidota</taxon>
        <taxon>Sphingobacteriia</taxon>
        <taxon>Sphingobacteriales</taxon>
        <taxon>Sphingobacteriaceae</taxon>
        <taxon>Mucilaginibacter</taxon>
    </lineage>
</organism>
<dbReference type="STRING" id="551995.SAMN05192574_104534"/>
<proteinExistence type="predicted"/>
<protein>
    <submittedName>
        <fullName evidence="1">Uncharacterized protein</fullName>
    </submittedName>
</protein>
<name>A0A1H8KAU2_9SPHI</name>
<evidence type="ECO:0000313" key="2">
    <source>
        <dbReference type="Proteomes" id="UP000198942"/>
    </source>
</evidence>
<accession>A0A1H8KAU2</accession>
<reference evidence="2" key="1">
    <citation type="submission" date="2016-10" db="EMBL/GenBank/DDBJ databases">
        <authorList>
            <person name="Varghese N."/>
            <person name="Submissions S."/>
        </authorList>
    </citation>
    <scope>NUCLEOTIDE SEQUENCE [LARGE SCALE GENOMIC DNA]</scope>
    <source>
        <strain evidence="2">Gh-48</strain>
    </source>
</reference>
<sequence length="43" mass="5219">MKDEMEEIDYDEQLTTADQEIAMGDFIKHEDVENLFQLRKENR</sequence>
<gene>
    <name evidence="1" type="ORF">SAMN05192574_104534</name>
</gene>
<dbReference type="RefSeq" id="WP_262494038.1">
    <property type="nucleotide sequence ID" value="NZ_FOCL01000004.1"/>
</dbReference>
<dbReference type="Proteomes" id="UP000198942">
    <property type="component" value="Unassembled WGS sequence"/>
</dbReference>